<protein>
    <submittedName>
        <fullName evidence="2">Type II toxin-antitoxin system RelE/ParE family toxin</fullName>
    </submittedName>
</protein>
<accession>A0A9D2P6N5</accession>
<evidence type="ECO:0000256" key="1">
    <source>
        <dbReference type="SAM" id="MobiDB-lite"/>
    </source>
</evidence>
<proteinExistence type="predicted"/>
<dbReference type="Pfam" id="PF05973">
    <property type="entry name" value="Gp49"/>
    <property type="match status" value="1"/>
</dbReference>
<evidence type="ECO:0000313" key="3">
    <source>
        <dbReference type="Proteomes" id="UP000823906"/>
    </source>
</evidence>
<organism evidence="2 3">
    <name type="scientific">Candidatus Faecalibacterium faecigallinarum</name>
    <dbReference type="NCBI Taxonomy" id="2838577"/>
    <lineage>
        <taxon>Bacteria</taxon>
        <taxon>Bacillati</taxon>
        <taxon>Bacillota</taxon>
        <taxon>Clostridia</taxon>
        <taxon>Eubacteriales</taxon>
        <taxon>Oscillospiraceae</taxon>
        <taxon>Faecalibacterium</taxon>
    </lineage>
</organism>
<dbReference type="EMBL" id="DWWN01000032">
    <property type="protein sequence ID" value="HJC45291.1"/>
    <property type="molecule type" value="Genomic_DNA"/>
</dbReference>
<gene>
    <name evidence="2" type="ORF">H9703_04035</name>
</gene>
<feature type="region of interest" description="Disordered" evidence="1">
    <location>
        <begin position="89"/>
        <end position="135"/>
    </location>
</feature>
<sequence>MPNFEVDFYKKENGECPVQDFLDSLDSKMRAKLLVGFALLEANGPQLREPYSKHIGDGIFEIRAKQGSNITRVLYFFFVGRQIVLTNGFTKKTQKTPPAELATSKSTAPHISNERGLSDERFSQLSQPAAEGPRL</sequence>
<comment type="caution">
    <text evidence="2">The sequence shown here is derived from an EMBL/GenBank/DDBJ whole genome shotgun (WGS) entry which is preliminary data.</text>
</comment>
<name>A0A9D2P6N5_9FIRM</name>
<reference evidence="2" key="1">
    <citation type="journal article" date="2021" name="PeerJ">
        <title>Extensive microbial diversity within the chicken gut microbiome revealed by metagenomics and culture.</title>
        <authorList>
            <person name="Gilroy R."/>
            <person name="Ravi A."/>
            <person name="Getino M."/>
            <person name="Pursley I."/>
            <person name="Horton D.L."/>
            <person name="Alikhan N.F."/>
            <person name="Baker D."/>
            <person name="Gharbi K."/>
            <person name="Hall N."/>
            <person name="Watson M."/>
            <person name="Adriaenssens E.M."/>
            <person name="Foster-Nyarko E."/>
            <person name="Jarju S."/>
            <person name="Secka A."/>
            <person name="Antonio M."/>
            <person name="Oren A."/>
            <person name="Chaudhuri R.R."/>
            <person name="La Ragione R."/>
            <person name="Hildebrand F."/>
            <person name="Pallen M.J."/>
        </authorList>
    </citation>
    <scope>NUCLEOTIDE SEQUENCE</scope>
    <source>
        <strain evidence="2">ChiSjej5B23-2810</strain>
    </source>
</reference>
<reference evidence="2" key="2">
    <citation type="submission" date="2021-04" db="EMBL/GenBank/DDBJ databases">
        <authorList>
            <person name="Gilroy R."/>
        </authorList>
    </citation>
    <scope>NUCLEOTIDE SEQUENCE</scope>
    <source>
        <strain evidence="2">ChiSjej5B23-2810</strain>
    </source>
</reference>
<evidence type="ECO:0000313" key="2">
    <source>
        <dbReference type="EMBL" id="HJC45291.1"/>
    </source>
</evidence>
<dbReference type="AlphaFoldDB" id="A0A9D2P6N5"/>
<dbReference type="InterPro" id="IPR009241">
    <property type="entry name" value="HigB-like"/>
</dbReference>
<feature type="compositionally biased region" description="Basic and acidic residues" evidence="1">
    <location>
        <begin position="112"/>
        <end position="122"/>
    </location>
</feature>
<dbReference type="Proteomes" id="UP000823906">
    <property type="component" value="Unassembled WGS sequence"/>
</dbReference>